<evidence type="ECO:0000313" key="3">
    <source>
        <dbReference type="Proteomes" id="UP000268094"/>
    </source>
</evidence>
<feature type="non-terminal residue" evidence="2">
    <location>
        <position position="1"/>
    </location>
</feature>
<dbReference type="InterPro" id="IPR001242">
    <property type="entry name" value="Condensation_dom"/>
</dbReference>
<evidence type="ECO:0000313" key="2">
    <source>
        <dbReference type="EMBL" id="RKG65966.1"/>
    </source>
</evidence>
<dbReference type="Gene3D" id="3.30.559.10">
    <property type="entry name" value="Chloramphenicol acetyltransferase-like domain"/>
    <property type="match status" value="1"/>
</dbReference>
<dbReference type="Pfam" id="PF00668">
    <property type="entry name" value="Condensation"/>
    <property type="match status" value="1"/>
</dbReference>
<dbReference type="PANTHER" id="PTHR45398:SF1">
    <property type="entry name" value="ENZYME, PUTATIVE (JCVI)-RELATED"/>
    <property type="match status" value="1"/>
</dbReference>
<protein>
    <submittedName>
        <fullName evidence="2">Non-ribosomal peptide synthetase</fullName>
    </submittedName>
</protein>
<feature type="domain" description="Condensation" evidence="1">
    <location>
        <begin position="3"/>
        <end position="395"/>
    </location>
</feature>
<organism evidence="2 3">
    <name type="scientific">Corallococcus terminator</name>
    <dbReference type="NCBI Taxonomy" id="2316733"/>
    <lineage>
        <taxon>Bacteria</taxon>
        <taxon>Pseudomonadati</taxon>
        <taxon>Myxococcota</taxon>
        <taxon>Myxococcia</taxon>
        <taxon>Myxococcales</taxon>
        <taxon>Cystobacterineae</taxon>
        <taxon>Myxococcaceae</taxon>
        <taxon>Corallococcus</taxon>
    </lineage>
</organism>
<dbReference type="AlphaFoldDB" id="A0A3A8H6R6"/>
<keyword evidence="3" id="KW-1185">Reference proteome</keyword>
<dbReference type="RefSeq" id="WP_244238694.1">
    <property type="nucleotide sequence ID" value="NZ_RAVZ01000700.1"/>
</dbReference>
<dbReference type="InterPro" id="IPR023213">
    <property type="entry name" value="CAT-like_dom_sf"/>
</dbReference>
<comment type="caution">
    <text evidence="2">The sequence shown here is derived from an EMBL/GenBank/DDBJ whole genome shotgun (WGS) entry which is preliminary data.</text>
</comment>
<dbReference type="SUPFAM" id="SSF52777">
    <property type="entry name" value="CoA-dependent acyltransferases"/>
    <property type="match status" value="2"/>
</dbReference>
<sequence length="397" mass="43745">GQALYNIPLALRLTGALDVEVLRRTFAEIVLRHEPLRTTFLEHEGQPLQRIHAAPAEWPLPVEVLPEGAAREDTLRRRMRDEAALPFDLSTGPLLRTRLLKLAAEEHVLLLNMHHIVSDGWSMGVLVHEVGSLYAAFAEGRPSPLPALSVQAADFAVWQRQEGNSEGVQAHLDALRESLKGLPALTLPSEHGLPATRTLRGASHVFTLPASLVRTLEQVARERNATLFMVLLAGYETLLARYSGQDDFAVGSPVAHRTRPELEPLIGVFLNTLVLRARLDGDPRFTELLERVRESSLAAYAHQDVPFERLVDALGVERGTDRGSLFQVMFALHNAPVPPPSLPDVRVELLPTAPDTSRFDVSLSMMAREGGLEGTLEYSLDLFTPTTAARLASQLRV</sequence>
<reference evidence="3" key="1">
    <citation type="submission" date="2018-09" db="EMBL/GenBank/DDBJ databases">
        <authorList>
            <person name="Livingstone P.G."/>
            <person name="Whitworth D.E."/>
        </authorList>
    </citation>
    <scope>NUCLEOTIDE SEQUENCE [LARGE SCALE GENOMIC DNA]</scope>
    <source>
        <strain evidence="3">CA054A</strain>
    </source>
</reference>
<dbReference type="PANTHER" id="PTHR45398">
    <property type="match status" value="1"/>
</dbReference>
<evidence type="ECO:0000259" key="1">
    <source>
        <dbReference type="Pfam" id="PF00668"/>
    </source>
</evidence>
<dbReference type="Gene3D" id="3.30.559.30">
    <property type="entry name" value="Nonribosomal peptide synthetase, condensation domain"/>
    <property type="match status" value="1"/>
</dbReference>
<gene>
    <name evidence="2" type="ORF">D7V88_41640</name>
</gene>
<feature type="non-terminal residue" evidence="2">
    <location>
        <position position="397"/>
    </location>
</feature>
<dbReference type="GO" id="GO:0003824">
    <property type="term" value="F:catalytic activity"/>
    <property type="evidence" value="ECO:0007669"/>
    <property type="project" value="InterPro"/>
</dbReference>
<name>A0A3A8H6R6_9BACT</name>
<dbReference type="CDD" id="cd19531">
    <property type="entry name" value="LCL_NRPS-like"/>
    <property type="match status" value="1"/>
</dbReference>
<dbReference type="EMBL" id="RAVZ01000700">
    <property type="protein sequence ID" value="RKG65966.1"/>
    <property type="molecule type" value="Genomic_DNA"/>
</dbReference>
<dbReference type="Proteomes" id="UP000268094">
    <property type="component" value="Unassembled WGS sequence"/>
</dbReference>
<accession>A0A3A8H6R6</accession>
<proteinExistence type="predicted"/>